<comment type="caution">
    <text evidence="2">The sequence shown here is derived from an EMBL/GenBank/DDBJ whole genome shotgun (WGS) entry which is preliminary data.</text>
</comment>
<proteinExistence type="predicted"/>
<name>A0ABQ4IM20_9ACTN</name>
<organism evidence="2 3">
    <name type="scientific">Micromonospora gifhornensis</name>
    <dbReference type="NCBI Taxonomy" id="84594"/>
    <lineage>
        <taxon>Bacteria</taxon>
        <taxon>Bacillati</taxon>
        <taxon>Actinomycetota</taxon>
        <taxon>Actinomycetes</taxon>
        <taxon>Micromonosporales</taxon>
        <taxon>Micromonosporaceae</taxon>
        <taxon>Micromonospora</taxon>
    </lineage>
</organism>
<gene>
    <name evidence="2" type="ORF">Vgi01_56390</name>
</gene>
<evidence type="ECO:0000256" key="1">
    <source>
        <dbReference type="SAM" id="MobiDB-lite"/>
    </source>
</evidence>
<accession>A0ABQ4IM20</accession>
<sequence length="79" mass="8604">MVVRLRHGEDPRQPTAEGIAKDGIRGFGGIALPPSVRVHVPADLDIVRPAEGLFRPWGIGRSRRLPTSRPFAVAIAQFP</sequence>
<dbReference type="EMBL" id="BOPA01000058">
    <property type="protein sequence ID" value="GIJ18955.1"/>
    <property type="molecule type" value="Genomic_DNA"/>
</dbReference>
<reference evidence="2 3" key="1">
    <citation type="submission" date="2021-01" db="EMBL/GenBank/DDBJ databases">
        <title>Whole genome shotgun sequence of Verrucosispora gifhornensis NBRC 16317.</title>
        <authorList>
            <person name="Komaki H."/>
            <person name="Tamura T."/>
        </authorList>
    </citation>
    <scope>NUCLEOTIDE SEQUENCE [LARGE SCALE GENOMIC DNA]</scope>
    <source>
        <strain evidence="2 3">NBRC 16317</strain>
    </source>
</reference>
<feature type="region of interest" description="Disordered" evidence="1">
    <location>
        <begin position="1"/>
        <end position="20"/>
    </location>
</feature>
<dbReference type="Proteomes" id="UP000647860">
    <property type="component" value="Unassembled WGS sequence"/>
</dbReference>
<protein>
    <submittedName>
        <fullName evidence="2">Uncharacterized protein</fullName>
    </submittedName>
</protein>
<evidence type="ECO:0000313" key="2">
    <source>
        <dbReference type="EMBL" id="GIJ18955.1"/>
    </source>
</evidence>
<keyword evidence="3" id="KW-1185">Reference proteome</keyword>
<evidence type="ECO:0000313" key="3">
    <source>
        <dbReference type="Proteomes" id="UP000647860"/>
    </source>
</evidence>
<feature type="compositionally biased region" description="Basic and acidic residues" evidence="1">
    <location>
        <begin position="1"/>
        <end position="12"/>
    </location>
</feature>